<feature type="transmembrane region" description="Helical" evidence="1">
    <location>
        <begin position="139"/>
        <end position="156"/>
    </location>
</feature>
<feature type="transmembrane region" description="Helical" evidence="1">
    <location>
        <begin position="87"/>
        <end position="107"/>
    </location>
</feature>
<evidence type="ECO:0000313" key="4">
    <source>
        <dbReference type="Proteomes" id="UP000215914"/>
    </source>
</evidence>
<reference evidence="2" key="3">
    <citation type="submission" date="2020-06" db="EMBL/GenBank/DDBJ databases">
        <title>Helianthus annuus Genome sequencing and assembly Release 2.</title>
        <authorList>
            <person name="Gouzy J."/>
            <person name="Langlade N."/>
            <person name="Munos S."/>
        </authorList>
    </citation>
    <scope>NUCLEOTIDE SEQUENCE</scope>
    <source>
        <tissue evidence="2">Leaves</tissue>
    </source>
</reference>
<evidence type="ECO:0000313" key="2">
    <source>
        <dbReference type="EMBL" id="KAF5756055.1"/>
    </source>
</evidence>
<feature type="transmembrane region" description="Helical" evidence="1">
    <location>
        <begin position="24"/>
        <end position="50"/>
    </location>
</feature>
<name>A0A251RRE2_HELAN</name>
<feature type="transmembrane region" description="Helical" evidence="1">
    <location>
        <begin position="62"/>
        <end position="80"/>
    </location>
</feature>
<dbReference type="Proteomes" id="UP000215914">
    <property type="component" value="Chromosome 17"/>
</dbReference>
<reference evidence="2 4" key="1">
    <citation type="journal article" date="2017" name="Nature">
        <title>The sunflower genome provides insights into oil metabolism, flowering and Asterid evolution.</title>
        <authorList>
            <person name="Badouin H."/>
            <person name="Gouzy J."/>
            <person name="Grassa C.J."/>
            <person name="Murat F."/>
            <person name="Staton S.E."/>
            <person name="Cottret L."/>
            <person name="Lelandais-Briere C."/>
            <person name="Owens G.L."/>
            <person name="Carrere S."/>
            <person name="Mayjonade B."/>
            <person name="Legrand L."/>
            <person name="Gill N."/>
            <person name="Kane N.C."/>
            <person name="Bowers J.E."/>
            <person name="Hubner S."/>
            <person name="Bellec A."/>
            <person name="Berard A."/>
            <person name="Berges H."/>
            <person name="Blanchet N."/>
            <person name="Boniface M.C."/>
            <person name="Brunel D."/>
            <person name="Catrice O."/>
            <person name="Chaidir N."/>
            <person name="Claudel C."/>
            <person name="Donnadieu C."/>
            <person name="Faraut T."/>
            <person name="Fievet G."/>
            <person name="Helmstetter N."/>
            <person name="King M."/>
            <person name="Knapp S.J."/>
            <person name="Lai Z."/>
            <person name="Le Paslier M.C."/>
            <person name="Lippi Y."/>
            <person name="Lorenzon L."/>
            <person name="Mandel J.R."/>
            <person name="Marage G."/>
            <person name="Marchand G."/>
            <person name="Marquand E."/>
            <person name="Bret-Mestries E."/>
            <person name="Morien E."/>
            <person name="Nambeesan S."/>
            <person name="Nguyen T."/>
            <person name="Pegot-Espagnet P."/>
            <person name="Pouilly N."/>
            <person name="Raftis F."/>
            <person name="Sallet E."/>
            <person name="Schiex T."/>
            <person name="Thomas J."/>
            <person name="Vandecasteele C."/>
            <person name="Vares D."/>
            <person name="Vear F."/>
            <person name="Vautrin S."/>
            <person name="Crespi M."/>
            <person name="Mangin B."/>
            <person name="Burke J.M."/>
            <person name="Salse J."/>
            <person name="Munos S."/>
            <person name="Vincourt P."/>
            <person name="Rieseberg L.H."/>
            <person name="Langlade N.B."/>
        </authorList>
    </citation>
    <scope>NUCLEOTIDE SEQUENCE [LARGE SCALE GENOMIC DNA]</scope>
    <source>
        <strain evidence="4">cv. SF193</strain>
        <tissue evidence="2">Leaves</tissue>
    </source>
</reference>
<dbReference type="InParanoid" id="A0A251RRE2"/>
<protein>
    <recommendedName>
        <fullName evidence="5">Pyrroline-5-carboxylate reductase</fullName>
    </recommendedName>
</protein>
<dbReference type="Gramene" id="mRNA:HanXRQr2_Chr17g0810081">
    <property type="protein sequence ID" value="CDS:HanXRQr2_Chr17g0810081.1"/>
    <property type="gene ID" value="HanXRQr2_Chr17g0810081"/>
</dbReference>
<evidence type="ECO:0000313" key="3">
    <source>
        <dbReference type="EMBL" id="OTF86830.1"/>
    </source>
</evidence>
<dbReference type="OMA" id="DITMYAM"/>
<dbReference type="PANTHER" id="PTHR34656">
    <property type="entry name" value="PYRROLINE-5-CARBOXYLATE REDUCTASE"/>
    <property type="match status" value="1"/>
</dbReference>
<keyword evidence="4" id="KW-1185">Reference proteome</keyword>
<gene>
    <name evidence="3" type="ORF">HannXRQ_Chr17g0555101</name>
    <name evidence="2" type="ORF">HanXRQr2_Chr17g0810081</name>
</gene>
<dbReference type="AlphaFoldDB" id="A0A251RRE2"/>
<keyword evidence="1" id="KW-1133">Transmembrane helix</keyword>
<evidence type="ECO:0000256" key="1">
    <source>
        <dbReference type="SAM" id="Phobius"/>
    </source>
</evidence>
<keyword evidence="1" id="KW-0472">Membrane</keyword>
<dbReference type="PANTHER" id="PTHR34656:SF1">
    <property type="entry name" value="PYRROLINE-5-CARBOXYLATE REDUCTASE"/>
    <property type="match status" value="1"/>
</dbReference>
<reference evidence="3" key="2">
    <citation type="submission" date="2017-02" db="EMBL/GenBank/DDBJ databases">
        <title>Sunflower complete genome.</title>
        <authorList>
            <person name="Langlade N."/>
            <person name="Munos S."/>
        </authorList>
    </citation>
    <scope>NUCLEOTIDE SEQUENCE [LARGE SCALE GENOMIC DNA]</scope>
    <source>
        <tissue evidence="3">Leaves</tissue>
    </source>
</reference>
<organism evidence="3 4">
    <name type="scientific">Helianthus annuus</name>
    <name type="common">Common sunflower</name>
    <dbReference type="NCBI Taxonomy" id="4232"/>
    <lineage>
        <taxon>Eukaryota</taxon>
        <taxon>Viridiplantae</taxon>
        <taxon>Streptophyta</taxon>
        <taxon>Embryophyta</taxon>
        <taxon>Tracheophyta</taxon>
        <taxon>Spermatophyta</taxon>
        <taxon>Magnoliopsida</taxon>
        <taxon>eudicotyledons</taxon>
        <taxon>Gunneridae</taxon>
        <taxon>Pentapetalae</taxon>
        <taxon>asterids</taxon>
        <taxon>campanulids</taxon>
        <taxon>Asterales</taxon>
        <taxon>Asteraceae</taxon>
        <taxon>Asteroideae</taxon>
        <taxon>Heliantheae alliance</taxon>
        <taxon>Heliantheae</taxon>
        <taxon>Helianthus</taxon>
    </lineage>
</organism>
<keyword evidence="1" id="KW-0812">Transmembrane</keyword>
<accession>A0A251RRE2</accession>
<evidence type="ECO:0008006" key="5">
    <source>
        <dbReference type="Google" id="ProtNLM"/>
    </source>
</evidence>
<proteinExistence type="predicted"/>
<sequence length="161" mass="17435">MVLQNTNTMSQQQFPVQMFSKKRAYILIVLLVCAIFLSSWSLIHTVLLWYASTVTTSSSHAFWLSAIYASMAVGVILGVLSMVVALAVAVPAIVVIWSAVLVLLSFFGKPRVSVVAEGMKLTAEMGQTVGMVVIKEGNLVAAVCAVLGYFLFVIYGKEHCL</sequence>
<dbReference type="EMBL" id="CM007906">
    <property type="protein sequence ID" value="OTF86830.1"/>
    <property type="molecule type" value="Genomic_DNA"/>
</dbReference>
<dbReference type="EMBL" id="MNCJ02000332">
    <property type="protein sequence ID" value="KAF5756055.1"/>
    <property type="molecule type" value="Genomic_DNA"/>
</dbReference>